<dbReference type="AlphaFoldDB" id="A0A0F9G488"/>
<gene>
    <name evidence="2" type="ORF">LCGC14_2165740</name>
</gene>
<evidence type="ECO:0000313" key="2">
    <source>
        <dbReference type="EMBL" id="KKL64370.1"/>
    </source>
</evidence>
<protein>
    <recommendedName>
        <fullName evidence="1">Core-binding (CB) domain-containing protein</fullName>
    </recommendedName>
</protein>
<dbReference type="EMBL" id="LAZR01027866">
    <property type="protein sequence ID" value="KKL64370.1"/>
    <property type="molecule type" value="Genomic_DNA"/>
</dbReference>
<feature type="domain" description="Core-binding (CB)" evidence="1">
    <location>
        <begin position="31"/>
        <end position="112"/>
    </location>
</feature>
<dbReference type="InterPro" id="IPR011010">
    <property type="entry name" value="DNA_brk_join_enz"/>
</dbReference>
<sequence>MENRVINKKDLTYKKAVELQKEIVWQHLSNISLIDAMNSYLETLSPHTRRTYETSFNMFFRNRLLTPTISLQELSLFNLESLIDMMKSKTEGTEATKQTRVAAFVSFTGFLARRTKGMIRKAIPCKDNGASTFKKIRSLATTEALTEKELFIFLKALKTLNYRDYLIAKTILQGAKRLDEVLTAKVSQ</sequence>
<name>A0A0F9G488_9ZZZZ</name>
<organism evidence="2">
    <name type="scientific">marine sediment metagenome</name>
    <dbReference type="NCBI Taxonomy" id="412755"/>
    <lineage>
        <taxon>unclassified sequences</taxon>
        <taxon>metagenomes</taxon>
        <taxon>ecological metagenomes</taxon>
    </lineage>
</organism>
<feature type="non-terminal residue" evidence="2">
    <location>
        <position position="188"/>
    </location>
</feature>
<reference evidence="2" key="1">
    <citation type="journal article" date="2015" name="Nature">
        <title>Complex archaea that bridge the gap between prokaryotes and eukaryotes.</title>
        <authorList>
            <person name="Spang A."/>
            <person name="Saw J.H."/>
            <person name="Jorgensen S.L."/>
            <person name="Zaremba-Niedzwiedzka K."/>
            <person name="Martijn J."/>
            <person name="Lind A.E."/>
            <person name="van Eijk R."/>
            <person name="Schleper C."/>
            <person name="Guy L."/>
            <person name="Ettema T.J."/>
        </authorList>
    </citation>
    <scope>NUCLEOTIDE SEQUENCE</scope>
</reference>
<dbReference type="SUPFAM" id="SSF56349">
    <property type="entry name" value="DNA breaking-rejoining enzymes"/>
    <property type="match status" value="1"/>
</dbReference>
<dbReference type="PROSITE" id="PS51900">
    <property type="entry name" value="CB"/>
    <property type="match status" value="1"/>
</dbReference>
<proteinExistence type="predicted"/>
<dbReference type="InterPro" id="IPR044068">
    <property type="entry name" value="CB"/>
</dbReference>
<comment type="caution">
    <text evidence="2">The sequence shown here is derived from an EMBL/GenBank/DDBJ whole genome shotgun (WGS) entry which is preliminary data.</text>
</comment>
<evidence type="ECO:0000259" key="1">
    <source>
        <dbReference type="PROSITE" id="PS51900"/>
    </source>
</evidence>
<dbReference type="GO" id="GO:0003677">
    <property type="term" value="F:DNA binding"/>
    <property type="evidence" value="ECO:0007669"/>
    <property type="project" value="InterPro"/>
</dbReference>
<accession>A0A0F9G488</accession>